<feature type="compositionally biased region" description="Low complexity" evidence="1">
    <location>
        <begin position="283"/>
        <end position="292"/>
    </location>
</feature>
<gene>
    <name evidence="2" type="ORF">EZS28_006861</name>
</gene>
<reference evidence="2 3" key="1">
    <citation type="submission" date="2019-03" db="EMBL/GenBank/DDBJ databases">
        <title>Single cell metagenomics reveals metabolic interactions within the superorganism composed of flagellate Streblomastix strix and complex community of Bacteroidetes bacteria on its surface.</title>
        <authorList>
            <person name="Treitli S.C."/>
            <person name="Kolisko M."/>
            <person name="Husnik F."/>
            <person name="Keeling P."/>
            <person name="Hampl V."/>
        </authorList>
    </citation>
    <scope>NUCLEOTIDE SEQUENCE [LARGE SCALE GENOMIC DNA]</scope>
    <source>
        <strain evidence="2">ST1C</strain>
    </source>
</reference>
<comment type="caution">
    <text evidence="2">The sequence shown here is derived from an EMBL/GenBank/DDBJ whole genome shotgun (WGS) entry which is preliminary data.</text>
</comment>
<evidence type="ECO:0000313" key="2">
    <source>
        <dbReference type="EMBL" id="KAA6397610.1"/>
    </source>
</evidence>
<dbReference type="Proteomes" id="UP000324800">
    <property type="component" value="Unassembled WGS sequence"/>
</dbReference>
<name>A0A5J4WRP8_9EUKA</name>
<protein>
    <submittedName>
        <fullName evidence="2">Uncharacterized protein</fullName>
    </submittedName>
</protein>
<organism evidence="2 3">
    <name type="scientific">Streblomastix strix</name>
    <dbReference type="NCBI Taxonomy" id="222440"/>
    <lineage>
        <taxon>Eukaryota</taxon>
        <taxon>Metamonada</taxon>
        <taxon>Preaxostyla</taxon>
        <taxon>Oxymonadida</taxon>
        <taxon>Streblomastigidae</taxon>
        <taxon>Streblomastix</taxon>
    </lineage>
</organism>
<proteinExistence type="predicted"/>
<dbReference type="OrthoDB" id="5960276at2759"/>
<dbReference type="AlphaFoldDB" id="A0A5J4WRP8"/>
<accession>A0A5J4WRP8</accession>
<evidence type="ECO:0000256" key="1">
    <source>
        <dbReference type="SAM" id="MobiDB-lite"/>
    </source>
</evidence>
<sequence length="487" mass="56369">MEYRRKEGGEEIVRTAKPIMIMEKFQMGMGRGQTVRYMDQLETIFMKDFIQQGFTLQWKDSRNNDKPQHQLKIKKFMGTEEEEKDCKIIITLPVNNGPSESISSQTGRMKCNVDNEQENHSRYRLVCNNTQCEHSSMTDIDAPTNDNDNGCSTKWMGFNYREGAGNDSDGLWNLEQKYAKLTNNNSEIKAMTYCLRYPYYLPPSNYSEIADALSILSRAREYKLKEKMLQQTCLQMNLNPAIDLFSQHFNKLLTKIQVNNKKTRRNCNRRSKLNLEDGTSMDSSSYPSPSSSSEEDQRRADRSNDNCSTMARLDVVYRTGIRECSILMLGWSNEILEPRTSLIKKNLKLVPGKICCFIMDRRPGREDDSQEKFFDYQHIILTEVIAQFTSVNTSASSAVLFLNGLSSMLLLTFDIDLKNNHMFQFTRKAISAHMIVKPKYEEIWNVGILFDYWREKGSNRNLTNNDLQTKPTSLLMTICSMRPAQIE</sequence>
<evidence type="ECO:0000313" key="3">
    <source>
        <dbReference type="Proteomes" id="UP000324800"/>
    </source>
</evidence>
<feature type="region of interest" description="Disordered" evidence="1">
    <location>
        <begin position="267"/>
        <end position="304"/>
    </location>
</feature>
<dbReference type="EMBL" id="SNRW01001139">
    <property type="protein sequence ID" value="KAA6397610.1"/>
    <property type="molecule type" value="Genomic_DNA"/>
</dbReference>
<feature type="compositionally biased region" description="Basic and acidic residues" evidence="1">
    <location>
        <begin position="295"/>
        <end position="304"/>
    </location>
</feature>